<comment type="subcellular location">
    <subcellularLocation>
        <location evidence="1">Cell membrane</location>
        <topology evidence="1">Multi-pass membrane protein</topology>
    </subcellularLocation>
</comment>
<evidence type="ECO:0000256" key="7">
    <source>
        <dbReference type="SAM" id="Phobius"/>
    </source>
</evidence>
<evidence type="ECO:0000259" key="8">
    <source>
        <dbReference type="Pfam" id="PF00689"/>
    </source>
</evidence>
<feature type="region of interest" description="Disordered" evidence="6">
    <location>
        <begin position="330"/>
        <end position="363"/>
    </location>
</feature>
<dbReference type="EMBL" id="JAFIMU010000005">
    <property type="protein sequence ID" value="MBN8227848.1"/>
    <property type="molecule type" value="Genomic_DNA"/>
</dbReference>
<feature type="transmembrane region" description="Helical" evidence="7">
    <location>
        <begin position="299"/>
        <end position="316"/>
    </location>
</feature>
<keyword evidence="5 7" id="KW-0472">Membrane</keyword>
<sequence length="363" mass="39557">MKIHHLTVLRRLSDTQLQIALEAPEVLFARVAPVDKRRVVMALKRKREVVAVTGDGVNDAPALKEAHIGIAMGRSGTDVAREAADVVLADDHFASIVAAVEEGRAVYSNIRKFLTYILTSNVPELVPYLAFVLLRIPLPLSILQILAVDLGTDMLPALALGAEPPHARVMQQPPSDFRKRLLDAPLLLRAYLFLGVMEAAAGMAAFFFVLSRGGWRYGEPLAWNAPLHAQAMAACLGAIVVMQVCNVLLCRTERAPTFSVRLRDNPLLFVGVAVELLLLAFILYTPWGQRVFATAPVPAAAWLFVLPFAAGMLVLEEGRKAWVRRRQRGGRGIPGRAVQPPGAMGPSAPLRRFPSQDPGRSPP</sequence>
<evidence type="ECO:0000256" key="6">
    <source>
        <dbReference type="SAM" id="MobiDB-lite"/>
    </source>
</evidence>
<proteinExistence type="predicted"/>
<dbReference type="Proteomes" id="UP000664052">
    <property type="component" value="Unassembled WGS sequence"/>
</dbReference>
<reference evidence="9 10" key="1">
    <citation type="submission" date="2021-02" db="EMBL/GenBank/DDBJ databases">
        <title>De Novo genome assembly of isolated myxobacteria.</title>
        <authorList>
            <person name="Stevens D.C."/>
        </authorList>
    </citation>
    <scope>NUCLEOTIDE SEQUENCE [LARGE SCALE GENOMIC DNA]</scope>
    <source>
        <strain evidence="9 10">ATCC 29039</strain>
    </source>
</reference>
<feature type="transmembrane region" description="Helical" evidence="7">
    <location>
        <begin position="186"/>
        <end position="209"/>
    </location>
</feature>
<feature type="domain" description="Cation-transporting P-type ATPase C-terminal" evidence="8">
    <location>
        <begin position="137"/>
        <end position="321"/>
    </location>
</feature>
<dbReference type="PANTHER" id="PTHR43294">
    <property type="entry name" value="SODIUM/POTASSIUM-TRANSPORTING ATPASE SUBUNIT ALPHA"/>
    <property type="match status" value="1"/>
</dbReference>
<keyword evidence="2" id="KW-1003">Cell membrane</keyword>
<evidence type="ECO:0000313" key="10">
    <source>
        <dbReference type="Proteomes" id="UP000664052"/>
    </source>
</evidence>
<dbReference type="InterPro" id="IPR050510">
    <property type="entry name" value="Cation_transp_ATPase_P-type"/>
</dbReference>
<keyword evidence="10" id="KW-1185">Reference proteome</keyword>
<dbReference type="Pfam" id="PF00689">
    <property type="entry name" value="Cation_ATPase_C"/>
    <property type="match status" value="1"/>
</dbReference>
<dbReference type="InterPro" id="IPR001757">
    <property type="entry name" value="P_typ_ATPase"/>
</dbReference>
<accession>A0ABS3D880</accession>
<dbReference type="Pfam" id="PF08282">
    <property type="entry name" value="Hydrolase_3"/>
    <property type="match status" value="1"/>
</dbReference>
<keyword evidence="3 7" id="KW-0812">Transmembrane</keyword>
<dbReference type="NCBIfam" id="TIGR01494">
    <property type="entry name" value="ATPase_P-type"/>
    <property type="match status" value="1"/>
</dbReference>
<feature type="transmembrane region" description="Helical" evidence="7">
    <location>
        <begin position="269"/>
        <end position="287"/>
    </location>
</feature>
<organism evidence="9 10">
    <name type="scientific">Corallococcus macrosporus</name>
    <dbReference type="NCBI Taxonomy" id="35"/>
    <lineage>
        <taxon>Bacteria</taxon>
        <taxon>Pseudomonadati</taxon>
        <taxon>Myxococcota</taxon>
        <taxon>Myxococcia</taxon>
        <taxon>Myxococcales</taxon>
        <taxon>Cystobacterineae</taxon>
        <taxon>Myxococcaceae</taxon>
        <taxon>Corallococcus</taxon>
    </lineage>
</organism>
<name>A0ABS3D880_9BACT</name>
<evidence type="ECO:0000313" key="9">
    <source>
        <dbReference type="EMBL" id="MBN8227848.1"/>
    </source>
</evidence>
<evidence type="ECO:0000256" key="5">
    <source>
        <dbReference type="ARBA" id="ARBA00023136"/>
    </source>
</evidence>
<dbReference type="RefSeq" id="WP_207050681.1">
    <property type="nucleotide sequence ID" value="NZ_JAFIMU010000005.1"/>
</dbReference>
<feature type="transmembrane region" description="Helical" evidence="7">
    <location>
        <begin position="229"/>
        <end position="249"/>
    </location>
</feature>
<evidence type="ECO:0000256" key="4">
    <source>
        <dbReference type="ARBA" id="ARBA00022989"/>
    </source>
</evidence>
<dbReference type="Gene3D" id="3.40.50.1000">
    <property type="entry name" value="HAD superfamily/HAD-like"/>
    <property type="match status" value="1"/>
</dbReference>
<keyword evidence="4 7" id="KW-1133">Transmembrane helix</keyword>
<dbReference type="SUPFAM" id="SSF56784">
    <property type="entry name" value="HAD-like"/>
    <property type="match status" value="1"/>
</dbReference>
<gene>
    <name evidence="9" type="ORF">JYK02_10025</name>
</gene>
<dbReference type="PANTHER" id="PTHR43294:SF21">
    <property type="entry name" value="CATION TRANSPORTING ATPASE"/>
    <property type="match status" value="1"/>
</dbReference>
<comment type="caution">
    <text evidence="9">The sequence shown here is derived from an EMBL/GenBank/DDBJ whole genome shotgun (WGS) entry which is preliminary data.</text>
</comment>
<dbReference type="InterPro" id="IPR036412">
    <property type="entry name" value="HAD-like_sf"/>
</dbReference>
<dbReference type="SUPFAM" id="SSF81665">
    <property type="entry name" value="Calcium ATPase, transmembrane domain M"/>
    <property type="match status" value="1"/>
</dbReference>
<dbReference type="InterPro" id="IPR023298">
    <property type="entry name" value="ATPase_P-typ_TM_dom_sf"/>
</dbReference>
<protein>
    <submittedName>
        <fullName evidence="9">Cation-transporting P-type ATPase</fullName>
    </submittedName>
</protein>
<dbReference type="PRINTS" id="PR00119">
    <property type="entry name" value="CATATPASE"/>
</dbReference>
<evidence type="ECO:0000256" key="3">
    <source>
        <dbReference type="ARBA" id="ARBA00022692"/>
    </source>
</evidence>
<evidence type="ECO:0000256" key="1">
    <source>
        <dbReference type="ARBA" id="ARBA00004651"/>
    </source>
</evidence>
<dbReference type="Gene3D" id="1.20.1110.10">
    <property type="entry name" value="Calcium-transporting ATPase, transmembrane domain"/>
    <property type="match status" value="1"/>
</dbReference>
<dbReference type="InterPro" id="IPR023214">
    <property type="entry name" value="HAD_sf"/>
</dbReference>
<dbReference type="InterPro" id="IPR006068">
    <property type="entry name" value="ATPase_P-typ_cation-transptr_C"/>
</dbReference>
<dbReference type="PRINTS" id="PR00120">
    <property type="entry name" value="HATPASE"/>
</dbReference>
<evidence type="ECO:0000256" key="2">
    <source>
        <dbReference type="ARBA" id="ARBA00022475"/>
    </source>
</evidence>